<comment type="similarity">
    <text evidence="2">Belongs to the acyltransferase 3 family.</text>
</comment>
<reference evidence="9" key="1">
    <citation type="submission" date="2020-10" db="EMBL/GenBank/DDBJ databases">
        <authorList>
            <person name="Gilroy R."/>
        </authorList>
    </citation>
    <scope>NUCLEOTIDE SEQUENCE</scope>
    <source>
        <strain evidence="9">B2-22910</strain>
    </source>
</reference>
<accession>A0A9D9NET9</accession>
<reference evidence="9" key="2">
    <citation type="journal article" date="2021" name="PeerJ">
        <title>Extensive microbial diversity within the chicken gut microbiome revealed by metagenomics and culture.</title>
        <authorList>
            <person name="Gilroy R."/>
            <person name="Ravi A."/>
            <person name="Getino M."/>
            <person name="Pursley I."/>
            <person name="Horton D.L."/>
            <person name="Alikhan N.F."/>
            <person name="Baker D."/>
            <person name="Gharbi K."/>
            <person name="Hall N."/>
            <person name="Watson M."/>
            <person name="Adriaenssens E.M."/>
            <person name="Foster-Nyarko E."/>
            <person name="Jarju S."/>
            <person name="Secka A."/>
            <person name="Antonio M."/>
            <person name="Oren A."/>
            <person name="Chaudhuri R.R."/>
            <person name="La Ragione R."/>
            <person name="Hildebrand F."/>
            <person name="Pallen M.J."/>
        </authorList>
    </citation>
    <scope>NUCLEOTIDE SEQUENCE</scope>
    <source>
        <strain evidence="9">B2-22910</strain>
    </source>
</reference>
<feature type="transmembrane region" description="Helical" evidence="7">
    <location>
        <begin position="9"/>
        <end position="28"/>
    </location>
</feature>
<feature type="transmembrane region" description="Helical" evidence="7">
    <location>
        <begin position="62"/>
        <end position="80"/>
    </location>
</feature>
<dbReference type="Pfam" id="PF01757">
    <property type="entry name" value="Acyl_transf_3"/>
    <property type="match status" value="1"/>
</dbReference>
<keyword evidence="9" id="KW-0808">Transferase</keyword>
<evidence type="ECO:0000256" key="6">
    <source>
        <dbReference type="ARBA" id="ARBA00023136"/>
    </source>
</evidence>
<keyword evidence="4 7" id="KW-0812">Transmembrane</keyword>
<feature type="transmembrane region" description="Helical" evidence="7">
    <location>
        <begin position="234"/>
        <end position="253"/>
    </location>
</feature>
<name>A0A9D9NET9_9BACT</name>
<dbReference type="EMBL" id="JADIMB010000039">
    <property type="protein sequence ID" value="MBO8470674.1"/>
    <property type="molecule type" value="Genomic_DNA"/>
</dbReference>
<keyword evidence="6 7" id="KW-0472">Membrane</keyword>
<evidence type="ECO:0000256" key="2">
    <source>
        <dbReference type="ARBA" id="ARBA00007400"/>
    </source>
</evidence>
<comment type="caution">
    <text evidence="9">The sequence shown here is derived from an EMBL/GenBank/DDBJ whole genome shotgun (WGS) entry which is preliminary data.</text>
</comment>
<evidence type="ECO:0000313" key="10">
    <source>
        <dbReference type="Proteomes" id="UP000823603"/>
    </source>
</evidence>
<evidence type="ECO:0000313" key="9">
    <source>
        <dbReference type="EMBL" id="MBO8470674.1"/>
    </source>
</evidence>
<proteinExistence type="inferred from homology"/>
<feature type="transmembrane region" description="Helical" evidence="7">
    <location>
        <begin position="100"/>
        <end position="120"/>
    </location>
</feature>
<feature type="transmembrane region" description="Helical" evidence="7">
    <location>
        <begin position="172"/>
        <end position="191"/>
    </location>
</feature>
<dbReference type="GO" id="GO:0016413">
    <property type="term" value="F:O-acetyltransferase activity"/>
    <property type="evidence" value="ECO:0007669"/>
    <property type="project" value="TreeGrafter"/>
</dbReference>
<sequence length="367" mass="42124">MTEKTSERVVFLDYLRIFACFLVMVVHASENFYGAAGTGELAGPQSFLASEADRLWVSLYDGFSRMSVPLFIIISAYLLAPMKEEQTMWQFYRRRFRRILPPFIIFMVLYCTLPLLWGQIDKGTALNDLVRIPLNFPSLAGHLWFMYPLISLYLFIPVVSQWLRRATAKEELFFIGLFVLSTCMPYLHRWFGELWGECFWNEYHVLWYFSGYLGYLVMAHYIRVHLKWSRSRRFWTGLAMMLAGAAVTIWSFYSQAVPGQVHSTPVLEIGWAMCTVNCVVLTAGAFLMFTCIEARKAPRAVSEMSRLSYGVYLMHMFWLGVWVTLFKVELALPAAAAIPCIAVGTFASCFITAKLISFIPGSKWVIG</sequence>
<feature type="transmembrane region" description="Helical" evidence="7">
    <location>
        <begin position="269"/>
        <end position="289"/>
    </location>
</feature>
<feature type="domain" description="Acyltransferase 3" evidence="8">
    <location>
        <begin position="10"/>
        <end position="353"/>
    </location>
</feature>
<feature type="transmembrane region" description="Helical" evidence="7">
    <location>
        <begin position="203"/>
        <end position="222"/>
    </location>
</feature>
<protein>
    <submittedName>
        <fullName evidence="9">Acyltransferase</fullName>
    </submittedName>
</protein>
<dbReference type="GO" id="GO:0009246">
    <property type="term" value="P:enterobacterial common antigen biosynthetic process"/>
    <property type="evidence" value="ECO:0007669"/>
    <property type="project" value="TreeGrafter"/>
</dbReference>
<dbReference type="AlphaFoldDB" id="A0A9D9NET9"/>
<keyword evidence="3" id="KW-1003">Cell membrane</keyword>
<dbReference type="PANTHER" id="PTHR40074:SF2">
    <property type="entry name" value="O-ACETYLTRANSFERASE WECH"/>
    <property type="match status" value="1"/>
</dbReference>
<feature type="transmembrane region" description="Helical" evidence="7">
    <location>
        <begin position="309"/>
        <end position="326"/>
    </location>
</feature>
<keyword evidence="5 7" id="KW-1133">Transmembrane helix</keyword>
<evidence type="ECO:0000259" key="8">
    <source>
        <dbReference type="Pfam" id="PF01757"/>
    </source>
</evidence>
<evidence type="ECO:0000256" key="3">
    <source>
        <dbReference type="ARBA" id="ARBA00022475"/>
    </source>
</evidence>
<evidence type="ECO:0000256" key="1">
    <source>
        <dbReference type="ARBA" id="ARBA00004651"/>
    </source>
</evidence>
<dbReference type="PANTHER" id="PTHR40074">
    <property type="entry name" value="O-ACETYLTRANSFERASE WECH"/>
    <property type="match status" value="1"/>
</dbReference>
<gene>
    <name evidence="9" type="ORF">IAB82_02635</name>
</gene>
<evidence type="ECO:0000256" key="4">
    <source>
        <dbReference type="ARBA" id="ARBA00022692"/>
    </source>
</evidence>
<keyword evidence="9" id="KW-0012">Acyltransferase</keyword>
<feature type="transmembrane region" description="Helical" evidence="7">
    <location>
        <begin position="140"/>
        <end position="160"/>
    </location>
</feature>
<feature type="transmembrane region" description="Helical" evidence="7">
    <location>
        <begin position="332"/>
        <end position="353"/>
    </location>
</feature>
<dbReference type="Proteomes" id="UP000823603">
    <property type="component" value="Unassembled WGS sequence"/>
</dbReference>
<comment type="subcellular location">
    <subcellularLocation>
        <location evidence="1">Cell membrane</location>
        <topology evidence="1">Multi-pass membrane protein</topology>
    </subcellularLocation>
</comment>
<evidence type="ECO:0000256" key="7">
    <source>
        <dbReference type="SAM" id="Phobius"/>
    </source>
</evidence>
<organism evidence="9 10">
    <name type="scientific">Candidatus Cryptobacteroides faecavium</name>
    <dbReference type="NCBI Taxonomy" id="2840762"/>
    <lineage>
        <taxon>Bacteria</taxon>
        <taxon>Pseudomonadati</taxon>
        <taxon>Bacteroidota</taxon>
        <taxon>Bacteroidia</taxon>
        <taxon>Bacteroidales</taxon>
        <taxon>Candidatus Cryptobacteroides</taxon>
    </lineage>
</organism>
<evidence type="ECO:0000256" key="5">
    <source>
        <dbReference type="ARBA" id="ARBA00022989"/>
    </source>
</evidence>
<dbReference type="GO" id="GO:0005886">
    <property type="term" value="C:plasma membrane"/>
    <property type="evidence" value="ECO:0007669"/>
    <property type="project" value="UniProtKB-SubCell"/>
</dbReference>
<dbReference type="InterPro" id="IPR002656">
    <property type="entry name" value="Acyl_transf_3_dom"/>
</dbReference>